<dbReference type="InterPro" id="IPR029044">
    <property type="entry name" value="Nucleotide-diphossugar_trans"/>
</dbReference>
<proteinExistence type="predicted"/>
<sequence>MVKNIRNFIRNNDNIVLLVVDYYETKQIPIEMTNITENLALFPVANIPLIDYIIKSLLSKNLQNFIICGLQIKKIEEHLKSIYKDQINFISIDNQKNLGDIFRFLHESVYDLKDLLVVYANHYTNIDCKLIFEEHKQNDNLVTFFVHENFSNSQINHFYGTKDKKIVFYEKCINDKINFNRVKETIEKYENIDFNYKGSSPNLAVISPKVFQIFSDNFDFSCLSDFLESILAFNPFDLKIGFFEYFNLLPSFTPVYSREILTLFDYYRFNEDNIKLQIEDISQFSQNINLLKSDNNYFFESPEGFSIENVVLGYNNKLEDDFYIKDSSVGNRCVISGNIKKCIIWDDISITEDLEENIVFGTGHKFDVHYLEIEVDIEEPDIKKNNFFEDINDYLNDLDINSDIDNMLRQISLIKIVWNASNLDFIEAFVIFLINLIDEEDMEMSTINASVFFPLLQGNINSTEDQEELLLIMYNLTLDQDIEYRKQVLFRFGYLFIEDGIINKNVLKKYTKMIKKGIF</sequence>
<dbReference type="SUPFAM" id="SSF53448">
    <property type="entry name" value="Nucleotide-diphospho-sugar transferases"/>
    <property type="match status" value="1"/>
</dbReference>
<dbReference type="GO" id="GO:0005085">
    <property type="term" value="F:guanyl-nucleotide exchange factor activity"/>
    <property type="evidence" value="ECO:0007669"/>
    <property type="project" value="TreeGrafter"/>
</dbReference>
<evidence type="ECO:0000313" key="1">
    <source>
        <dbReference type="EMBL" id="WUR04153.1"/>
    </source>
</evidence>
<dbReference type="GO" id="GO:0003743">
    <property type="term" value="F:translation initiation factor activity"/>
    <property type="evidence" value="ECO:0007669"/>
    <property type="project" value="UniProtKB-KW"/>
</dbReference>
<gene>
    <name evidence="1" type="ORF">VNE69_07219</name>
</gene>
<dbReference type="RefSeq" id="XP_065330298.1">
    <property type="nucleotide sequence ID" value="XM_065474226.1"/>
</dbReference>
<dbReference type="PANTHER" id="PTHR45887">
    <property type="entry name" value="TRANSLATION INITIATION FACTOR EIF-2B SUBUNIT EPSILON"/>
    <property type="match status" value="1"/>
</dbReference>
<dbReference type="GO" id="GO:0005851">
    <property type="term" value="C:eukaryotic translation initiation factor 2B complex"/>
    <property type="evidence" value="ECO:0007669"/>
    <property type="project" value="TreeGrafter"/>
</dbReference>
<dbReference type="GeneID" id="90541975"/>
<organism evidence="1 2">
    <name type="scientific">Vairimorpha necatrix</name>
    <dbReference type="NCBI Taxonomy" id="6039"/>
    <lineage>
        <taxon>Eukaryota</taxon>
        <taxon>Fungi</taxon>
        <taxon>Fungi incertae sedis</taxon>
        <taxon>Microsporidia</taxon>
        <taxon>Nosematidae</taxon>
        <taxon>Vairimorpha</taxon>
    </lineage>
</organism>
<reference evidence="1" key="1">
    <citation type="journal article" date="2024" name="BMC Genomics">
        <title>Functional annotation of a divergent genome using sequence and structure-based similarity.</title>
        <authorList>
            <person name="Svedberg D."/>
            <person name="Winiger R.R."/>
            <person name="Berg A."/>
            <person name="Sharma H."/>
            <person name="Tellgren-Roth C."/>
            <person name="Debrunner-Vossbrinck B.A."/>
            <person name="Vossbrinck C.R."/>
            <person name="Barandun J."/>
        </authorList>
    </citation>
    <scope>NUCLEOTIDE SEQUENCE</scope>
    <source>
        <strain evidence="1">Illinois isolate</strain>
    </source>
</reference>
<keyword evidence="1" id="KW-0396">Initiation factor</keyword>
<dbReference type="PANTHER" id="PTHR45887:SF1">
    <property type="entry name" value="TRANSLATION INITIATION FACTOR EIF-2B SUBUNIT EPSILON"/>
    <property type="match status" value="1"/>
</dbReference>
<dbReference type="KEGG" id="vnx:VNE69_07219"/>
<dbReference type="Gene3D" id="3.90.550.10">
    <property type="entry name" value="Spore Coat Polysaccharide Biosynthesis Protein SpsA, Chain A"/>
    <property type="match status" value="1"/>
</dbReference>
<protein>
    <submittedName>
        <fullName evidence="1">Translation initiation factor eIF-2B subunit epsilon (EIF2B5)</fullName>
    </submittedName>
</protein>
<dbReference type="EMBL" id="CP142732">
    <property type="protein sequence ID" value="WUR04153.1"/>
    <property type="molecule type" value="Genomic_DNA"/>
</dbReference>
<name>A0AAX4JE80_9MICR</name>
<dbReference type="GO" id="GO:0031369">
    <property type="term" value="F:translation initiation factor binding"/>
    <property type="evidence" value="ECO:0007669"/>
    <property type="project" value="TreeGrafter"/>
</dbReference>
<evidence type="ECO:0000313" key="2">
    <source>
        <dbReference type="Proteomes" id="UP001334084"/>
    </source>
</evidence>
<dbReference type="AlphaFoldDB" id="A0AAX4JE80"/>
<keyword evidence="1" id="KW-0648">Protein biosynthesis</keyword>
<keyword evidence="2" id="KW-1185">Reference proteome</keyword>
<dbReference type="Proteomes" id="UP001334084">
    <property type="component" value="Chromosome 7"/>
</dbReference>
<dbReference type="InterPro" id="IPR051956">
    <property type="entry name" value="eIF2B_epsilon"/>
</dbReference>
<accession>A0AAX4JE80</accession>